<name>A9S1N5_PHYPA</name>
<evidence type="ECO:0000313" key="2">
    <source>
        <dbReference type="EnsemblPlants" id="PAC:32955925.CDS.1"/>
    </source>
</evidence>
<dbReference type="OrthoDB" id="10661694at2759"/>
<evidence type="ECO:0000313" key="1">
    <source>
        <dbReference type="EMBL" id="PNR53622.1"/>
    </source>
</evidence>
<dbReference type="PaxDb" id="3218-PP1S41_101V6.1"/>
<gene>
    <name evidence="2" type="primary">LOC112282671</name>
    <name evidence="1" type="ORF">PHYPA_007297</name>
</gene>
<evidence type="ECO:0000313" key="3">
    <source>
        <dbReference type="Proteomes" id="UP000006727"/>
    </source>
</evidence>
<dbReference type="EMBL" id="ABEU02000005">
    <property type="protein sequence ID" value="PNR53622.1"/>
    <property type="molecule type" value="Genomic_DNA"/>
</dbReference>
<dbReference type="Gramene" id="Pp3c5_5700V3.1">
    <property type="protein sequence ID" value="PAC:32955925.CDS.1"/>
    <property type="gene ID" value="Pp3c5_5700"/>
</dbReference>
<dbReference type="EnsemblPlants" id="Pp3c5_5700V3.1">
    <property type="protein sequence ID" value="PAC:32955925.CDS.1"/>
    <property type="gene ID" value="Pp3c5_5700"/>
</dbReference>
<accession>A9S1N5</accession>
<organism evidence="1">
    <name type="scientific">Physcomitrium patens</name>
    <name type="common">Spreading-leaved earth moss</name>
    <name type="synonym">Physcomitrella patens</name>
    <dbReference type="NCBI Taxonomy" id="3218"/>
    <lineage>
        <taxon>Eukaryota</taxon>
        <taxon>Viridiplantae</taxon>
        <taxon>Streptophyta</taxon>
        <taxon>Embryophyta</taxon>
        <taxon>Bryophyta</taxon>
        <taxon>Bryophytina</taxon>
        <taxon>Bryopsida</taxon>
        <taxon>Funariidae</taxon>
        <taxon>Funariales</taxon>
        <taxon>Funariaceae</taxon>
        <taxon>Physcomitrium</taxon>
    </lineage>
</organism>
<dbReference type="EnsemblPlants" id="Pp3c5_5700V3.3">
    <property type="protein sequence ID" value="PAC:32955926.CDS.1"/>
    <property type="gene ID" value="Pp3c5_5700"/>
</dbReference>
<sequence length="280" mass="30259">MRNSPMGSLDQWNYYPGPSVNSDVSMSQHDDMVCKDDTCDSDNRNCSLIGKAIPNGESEKGVAKLEKMDSSLEASQRNATADNVIAVQQGRASTGHISASCRQQVVHKTSNGGDGSSALSMDQLNNSQLPKTYPALGGRLQRTRSYRCGRLCDQKPIELHRSYNNSGACQNAAAPNPMLKKAISMREGGAHADAVIEMARAYTDRVCGSPETLDCASCSRNLGTIVQGNPGVDIAFCQACRPSPSQWKKPALNNEAGFKKKKSGIIPFCRKILRLDKKTS</sequence>
<dbReference type="HOGENOM" id="CLU_995327_0_0_1"/>
<keyword evidence="3" id="KW-1185">Reference proteome</keyword>
<reference evidence="1 3" key="2">
    <citation type="journal article" date="2018" name="Plant J.">
        <title>The Physcomitrella patens chromosome-scale assembly reveals moss genome structure and evolution.</title>
        <authorList>
            <person name="Lang D."/>
            <person name="Ullrich K.K."/>
            <person name="Murat F."/>
            <person name="Fuchs J."/>
            <person name="Jenkins J."/>
            <person name="Haas F.B."/>
            <person name="Piednoel M."/>
            <person name="Gundlach H."/>
            <person name="Van Bel M."/>
            <person name="Meyberg R."/>
            <person name="Vives C."/>
            <person name="Morata J."/>
            <person name="Symeonidi A."/>
            <person name="Hiss M."/>
            <person name="Muchero W."/>
            <person name="Kamisugi Y."/>
            <person name="Saleh O."/>
            <person name="Blanc G."/>
            <person name="Decker E.L."/>
            <person name="van Gessel N."/>
            <person name="Grimwood J."/>
            <person name="Hayes R.D."/>
            <person name="Graham S.W."/>
            <person name="Gunter L.E."/>
            <person name="McDaniel S.F."/>
            <person name="Hoernstein S.N.W."/>
            <person name="Larsson A."/>
            <person name="Li F.W."/>
            <person name="Perroud P.F."/>
            <person name="Phillips J."/>
            <person name="Ranjan P."/>
            <person name="Rokshar D.S."/>
            <person name="Rothfels C.J."/>
            <person name="Schneider L."/>
            <person name="Shu S."/>
            <person name="Stevenson D.W."/>
            <person name="Thummler F."/>
            <person name="Tillich M."/>
            <person name="Villarreal Aguilar J.C."/>
            <person name="Widiez T."/>
            <person name="Wong G.K."/>
            <person name="Wymore A."/>
            <person name="Zhang Y."/>
            <person name="Zimmer A.D."/>
            <person name="Quatrano R.S."/>
            <person name="Mayer K.F.X."/>
            <person name="Goodstein D."/>
            <person name="Casacuberta J.M."/>
            <person name="Vandepoele K."/>
            <person name="Reski R."/>
            <person name="Cuming A.C."/>
            <person name="Tuskan G.A."/>
            <person name="Maumus F."/>
            <person name="Salse J."/>
            <person name="Schmutz J."/>
            <person name="Rensing S.A."/>
        </authorList>
    </citation>
    <scope>NUCLEOTIDE SEQUENCE [LARGE SCALE GENOMIC DNA]</scope>
    <source>
        <strain evidence="2 3">cv. Gransden 2004</strain>
    </source>
</reference>
<dbReference type="AlphaFoldDB" id="A9S1N5"/>
<dbReference type="Proteomes" id="UP000006727">
    <property type="component" value="Chromosome 5"/>
</dbReference>
<dbReference type="Gramene" id="Pp3c5_5700V3.3">
    <property type="protein sequence ID" value="PAC:32955926.CDS.1"/>
    <property type="gene ID" value="Pp3c5_5700"/>
</dbReference>
<reference evidence="2" key="3">
    <citation type="submission" date="2020-12" db="UniProtKB">
        <authorList>
            <consortium name="EnsemblPlants"/>
        </authorList>
    </citation>
    <scope>IDENTIFICATION</scope>
</reference>
<reference evidence="1 3" key="1">
    <citation type="journal article" date="2008" name="Science">
        <title>The Physcomitrella genome reveals evolutionary insights into the conquest of land by plants.</title>
        <authorList>
            <person name="Rensing S."/>
            <person name="Lang D."/>
            <person name="Zimmer A."/>
            <person name="Terry A."/>
            <person name="Salamov A."/>
            <person name="Shapiro H."/>
            <person name="Nishiyama T."/>
            <person name="Perroud P.-F."/>
            <person name="Lindquist E."/>
            <person name="Kamisugi Y."/>
            <person name="Tanahashi T."/>
            <person name="Sakakibara K."/>
            <person name="Fujita T."/>
            <person name="Oishi K."/>
            <person name="Shin-I T."/>
            <person name="Kuroki Y."/>
            <person name="Toyoda A."/>
            <person name="Suzuki Y."/>
            <person name="Hashimoto A."/>
            <person name="Yamaguchi K."/>
            <person name="Sugano A."/>
            <person name="Kohara Y."/>
            <person name="Fujiyama A."/>
            <person name="Anterola A."/>
            <person name="Aoki S."/>
            <person name="Ashton N."/>
            <person name="Barbazuk W.B."/>
            <person name="Barker E."/>
            <person name="Bennetzen J."/>
            <person name="Bezanilla M."/>
            <person name="Blankenship R."/>
            <person name="Cho S.H."/>
            <person name="Dutcher S."/>
            <person name="Estelle M."/>
            <person name="Fawcett J.A."/>
            <person name="Gundlach H."/>
            <person name="Hanada K."/>
            <person name="Heyl A."/>
            <person name="Hicks K.A."/>
            <person name="Hugh J."/>
            <person name="Lohr M."/>
            <person name="Mayer K."/>
            <person name="Melkozernov A."/>
            <person name="Murata T."/>
            <person name="Nelson D."/>
            <person name="Pils B."/>
            <person name="Prigge M."/>
            <person name="Reiss B."/>
            <person name="Renner T."/>
            <person name="Rombauts S."/>
            <person name="Rushton P."/>
            <person name="Sanderfoot A."/>
            <person name="Schween G."/>
            <person name="Shiu S.-H."/>
            <person name="Stueber K."/>
            <person name="Theodoulou F.L."/>
            <person name="Tu H."/>
            <person name="Van de Peer Y."/>
            <person name="Verrier P.J."/>
            <person name="Waters E."/>
            <person name="Wood A."/>
            <person name="Yang L."/>
            <person name="Cove D."/>
            <person name="Cuming A."/>
            <person name="Hasebe M."/>
            <person name="Lucas S."/>
            <person name="Mishler D.B."/>
            <person name="Reski R."/>
            <person name="Grigoriev I."/>
            <person name="Quatrano R.S."/>
            <person name="Boore J.L."/>
        </authorList>
    </citation>
    <scope>NUCLEOTIDE SEQUENCE [LARGE SCALE GENOMIC DNA]</scope>
    <source>
        <strain evidence="2 3">cv. Gransden 2004</strain>
    </source>
</reference>
<protein>
    <submittedName>
        <fullName evidence="1 2">Uncharacterized protein</fullName>
    </submittedName>
</protein>
<proteinExistence type="predicted"/>